<comment type="caution">
    <text evidence="3">The sequence shown here is derived from an EMBL/GenBank/DDBJ whole genome shotgun (WGS) entry which is preliminary data.</text>
</comment>
<evidence type="ECO:0000256" key="2">
    <source>
        <dbReference type="SAM" id="Phobius"/>
    </source>
</evidence>
<evidence type="ECO:0000313" key="3">
    <source>
        <dbReference type="EMBL" id="KAJ2852287.1"/>
    </source>
</evidence>
<feature type="compositionally biased region" description="Low complexity" evidence="1">
    <location>
        <begin position="381"/>
        <end position="391"/>
    </location>
</feature>
<sequence length="571" mass="59872">MRQRAVVETDSSEDQAKSTILPFAANENSGTETTWVLEQSLETEPQLSIFSNENIQDEFVVTQLATSSLDVSTEWVADLHTSVPQAQVNTEPASSYQAPEQQSNNIQHMHETSASNNRQQYARSQAKHMNSWIDMPKIVYHPGVNGTQGYWGPEGMYPFDNVIMRFGNNNEHLSYGTMFINDTVVNGLHPYLFMGNDTLIDGWMRFEVIAYVVAVVAHVAAAAVRVVAAAAIAVTVAIAAAATAAAANAATAAATVAAAILAAVAASPAAASPAAANVVTAASLAASLVASNAVANSSAAKVEKVIMVEKGDHGGEGGEGGHGGEGGEGGEGGHEEPPPPGPEGPGPNGPGPNGPGGPEGGNHYEPPLPPPPPMPSKEAPKLPSKSPPSVSKAKIVVNQKVPIILPNTNHKLPTPGYITHPATNRISIYNIHSQPSTRITRITCPTQPYQARGGYQAIPYKPVPSTHSETQTGIAYGYSRVIAPQASAVQPRPVTSQKLPVQAGQAIARPAYQPAMQVLGTVAQRQVAPVQRQISTIQTIQQVPTQPNMLKQVSVGSIGTNTAKQLNVHES</sequence>
<feature type="compositionally biased region" description="Pro residues" evidence="1">
    <location>
        <begin position="366"/>
        <end position="375"/>
    </location>
</feature>
<keyword evidence="2" id="KW-1133">Transmembrane helix</keyword>
<keyword evidence="2" id="KW-0812">Transmembrane</keyword>
<gene>
    <name evidence="3" type="ORF">IWW36_000430</name>
</gene>
<dbReference type="AlphaFoldDB" id="A0A9W8IHG9"/>
<keyword evidence="4" id="KW-1185">Reference proteome</keyword>
<feature type="region of interest" description="Disordered" evidence="1">
    <location>
        <begin position="311"/>
        <end position="391"/>
    </location>
</feature>
<evidence type="ECO:0000256" key="1">
    <source>
        <dbReference type="SAM" id="MobiDB-lite"/>
    </source>
</evidence>
<accession>A0A9W8IHG9</accession>
<keyword evidence="2" id="KW-0472">Membrane</keyword>
<feature type="transmembrane region" description="Helical" evidence="2">
    <location>
        <begin position="247"/>
        <end position="267"/>
    </location>
</feature>
<organism evidence="3 4">
    <name type="scientific">Coemansia brasiliensis</name>
    <dbReference type="NCBI Taxonomy" id="2650707"/>
    <lineage>
        <taxon>Eukaryota</taxon>
        <taxon>Fungi</taxon>
        <taxon>Fungi incertae sedis</taxon>
        <taxon>Zoopagomycota</taxon>
        <taxon>Kickxellomycotina</taxon>
        <taxon>Kickxellomycetes</taxon>
        <taxon>Kickxellales</taxon>
        <taxon>Kickxellaceae</taxon>
        <taxon>Coemansia</taxon>
    </lineage>
</organism>
<dbReference type="EMBL" id="JANBUW010000004">
    <property type="protein sequence ID" value="KAJ2852287.1"/>
    <property type="molecule type" value="Genomic_DNA"/>
</dbReference>
<feature type="compositionally biased region" description="Gly residues" evidence="1">
    <location>
        <begin position="317"/>
        <end position="330"/>
    </location>
</feature>
<feature type="transmembrane region" description="Helical" evidence="2">
    <location>
        <begin position="208"/>
        <end position="241"/>
    </location>
</feature>
<protein>
    <submittedName>
        <fullName evidence="3">Uncharacterized protein</fullName>
    </submittedName>
</protein>
<reference evidence="3" key="1">
    <citation type="submission" date="2022-07" db="EMBL/GenBank/DDBJ databases">
        <title>Phylogenomic reconstructions and comparative analyses of Kickxellomycotina fungi.</title>
        <authorList>
            <person name="Reynolds N.K."/>
            <person name="Stajich J.E."/>
            <person name="Barry K."/>
            <person name="Grigoriev I.V."/>
            <person name="Crous P."/>
            <person name="Smith M.E."/>
        </authorList>
    </citation>
    <scope>NUCLEOTIDE SEQUENCE</scope>
    <source>
        <strain evidence="3">NRRL 1566</strain>
    </source>
</reference>
<dbReference type="OrthoDB" id="5595949at2759"/>
<dbReference type="Proteomes" id="UP001139887">
    <property type="component" value="Unassembled WGS sequence"/>
</dbReference>
<name>A0A9W8IHG9_9FUNG</name>
<feature type="compositionally biased region" description="Pro residues" evidence="1">
    <location>
        <begin position="338"/>
        <end position="355"/>
    </location>
</feature>
<proteinExistence type="predicted"/>
<evidence type="ECO:0000313" key="4">
    <source>
        <dbReference type="Proteomes" id="UP001139887"/>
    </source>
</evidence>